<name>A0A1L0CMM7_9ASCO</name>
<accession>A0A1L0CMM7</accession>
<dbReference type="Proteomes" id="UP000183365">
    <property type="component" value="Unassembled WGS sequence"/>
</dbReference>
<keyword evidence="2" id="KW-1185">Reference proteome</keyword>
<evidence type="ECO:0000313" key="2">
    <source>
        <dbReference type="Proteomes" id="UP000183365"/>
    </source>
</evidence>
<reference evidence="2" key="1">
    <citation type="submission" date="2016-11" db="EMBL/GenBank/DDBJ databases">
        <authorList>
            <person name="Guldener U."/>
        </authorList>
    </citation>
    <scope>NUCLEOTIDE SEQUENCE [LARGE SCALE GENOMIC DNA]</scope>
</reference>
<organism evidence="1 2">
    <name type="scientific">Hanseniaspora guilliermondii</name>
    <dbReference type="NCBI Taxonomy" id="56406"/>
    <lineage>
        <taxon>Eukaryota</taxon>
        <taxon>Fungi</taxon>
        <taxon>Dikarya</taxon>
        <taxon>Ascomycota</taxon>
        <taxon>Saccharomycotina</taxon>
        <taxon>Saccharomycetes</taxon>
        <taxon>Saccharomycodales</taxon>
        <taxon>Saccharomycodaceae</taxon>
        <taxon>Hanseniaspora</taxon>
    </lineage>
</organism>
<dbReference type="VEuPathDB" id="FungiDB:HGUI_01857"/>
<proteinExistence type="predicted"/>
<protein>
    <submittedName>
        <fullName evidence="1">Uncharacterized protein</fullName>
    </submittedName>
</protein>
<gene>
    <name evidence="1" type="ORF">HGUI_01857</name>
</gene>
<dbReference type="EMBL" id="FQNF01000028">
    <property type="protein sequence ID" value="SGZ39657.1"/>
    <property type="molecule type" value="Genomic_DNA"/>
</dbReference>
<dbReference type="AlphaFoldDB" id="A0A1L0CMM7"/>
<sequence length="354" mass="40590">MSDVASQRQSLDPDFRYDVKLKEDEYINNPGKDRFIVDDNQYIVNSDAPGGSDSHRTTEKMKLGTLSQRSFPLVPSVSSKSYKEVDYNAFDGWRNTQPNSTASKNIYHPNTNDLLATSNVATQPYTDQKESRFLGSQLSTYSLGRDLLIKQLINTTITNKMKQEDISTENKNIFTQVLDKYKKKQATLIPDNNDEILAIEECMHKWKIFSPEPLNDYNQNLLGEVKKIIQQMKESIRDLNLALSNEAELFNNLEYQLPTAKDINLDEGVENYKINFLNHKAQIVQDISKSISMQLKIIGNSVEKNNDELLLLSKVFEDTKILLENKLRKVKIFKNKNNGNLTGAEFAKLYLEDK</sequence>
<dbReference type="OrthoDB" id="3973062at2759"/>
<evidence type="ECO:0000313" key="1">
    <source>
        <dbReference type="EMBL" id="SGZ39657.1"/>
    </source>
</evidence>